<keyword evidence="3 6" id="KW-0812">Transmembrane</keyword>
<comment type="subcellular location">
    <subcellularLocation>
        <location evidence="1">Membrane</location>
        <topology evidence="1">Multi-pass membrane protein</topology>
    </subcellularLocation>
</comment>
<feature type="transmembrane region" description="Helical" evidence="6">
    <location>
        <begin position="368"/>
        <end position="391"/>
    </location>
</feature>
<feature type="transmembrane region" description="Helical" evidence="6">
    <location>
        <begin position="284"/>
        <end position="307"/>
    </location>
</feature>
<feature type="transmembrane region" description="Helical" evidence="6">
    <location>
        <begin position="251"/>
        <end position="272"/>
    </location>
</feature>
<proteinExistence type="predicted"/>
<dbReference type="InterPro" id="IPR036259">
    <property type="entry name" value="MFS_trans_sf"/>
</dbReference>
<feature type="domain" description="Major facilitator superfamily (MFS) profile" evidence="7">
    <location>
        <begin position="27"/>
        <end position="432"/>
    </location>
</feature>
<sequence length="436" mass="47363">MTTTAVSPGVSDAAFEDATYRKVSWRLVPFLLLCYVVAYLDRVNVGFAKLQMLNDLKFSETIYGLGAGIFFIGYFLFEVPSNVILHKVGARIWIARIMITWGAISAAMMFVTTPTMFYVLRFLLGIAEAGFFPGIILYLTYWYPANRRGRTTTFFMTAIALSGVIGGPLSGWAMQAFDGHNGWSGWQWMFLLEGIPSILVGLWVLAYLDDRIAHARWLTAEEKALLERNIASEDAHKEDPPIRTVLASPRVWLMSAIYFCFVMGLYGVSFWLPTIIKQTGVKSALDIGLLTAIPYGCAVVGMVLTAYSADRSGERRWHIAIPAVAGALGLLLSVHWHDSTALAMVALTLATIGILTTLPLFWSLPTAFLAGTGAAAGIALINSLGNLAGFLSPYAVGWLKDLTKTTDSGMYLLAACLVAGAALTLSVPARLVGSKS</sequence>
<accession>A0ABM8WCS7</accession>
<comment type="caution">
    <text evidence="8">The sequence shown here is derived from an EMBL/GenBank/DDBJ whole genome shotgun (WGS) entry which is preliminary data.</text>
</comment>
<keyword evidence="9" id="KW-1185">Reference proteome</keyword>
<feature type="transmembrane region" description="Helical" evidence="6">
    <location>
        <begin position="186"/>
        <end position="208"/>
    </location>
</feature>
<evidence type="ECO:0000256" key="1">
    <source>
        <dbReference type="ARBA" id="ARBA00004141"/>
    </source>
</evidence>
<evidence type="ECO:0000256" key="6">
    <source>
        <dbReference type="SAM" id="Phobius"/>
    </source>
</evidence>
<keyword evidence="2" id="KW-0813">Transport</keyword>
<evidence type="ECO:0000259" key="7">
    <source>
        <dbReference type="PROSITE" id="PS50850"/>
    </source>
</evidence>
<feature type="transmembrane region" description="Helical" evidence="6">
    <location>
        <begin position="319"/>
        <end position="336"/>
    </location>
</feature>
<dbReference type="Proteomes" id="UP000727654">
    <property type="component" value="Unassembled WGS sequence"/>
</dbReference>
<dbReference type="Pfam" id="PF07690">
    <property type="entry name" value="MFS_1"/>
    <property type="match status" value="1"/>
</dbReference>
<organism evidence="8 9">
    <name type="scientific">Cupriavidus laharis</name>
    <dbReference type="NCBI Taxonomy" id="151654"/>
    <lineage>
        <taxon>Bacteria</taxon>
        <taxon>Pseudomonadati</taxon>
        <taxon>Pseudomonadota</taxon>
        <taxon>Betaproteobacteria</taxon>
        <taxon>Burkholderiales</taxon>
        <taxon>Burkholderiaceae</taxon>
        <taxon>Cupriavidus</taxon>
    </lineage>
</organism>
<protein>
    <submittedName>
        <fullName evidence="8">Metabolite transport protein NicT</fullName>
    </submittedName>
</protein>
<dbReference type="Gene3D" id="1.20.1250.20">
    <property type="entry name" value="MFS general substrate transporter like domains"/>
    <property type="match status" value="2"/>
</dbReference>
<evidence type="ECO:0000256" key="5">
    <source>
        <dbReference type="ARBA" id="ARBA00023136"/>
    </source>
</evidence>
<dbReference type="PROSITE" id="PS50850">
    <property type="entry name" value="MFS"/>
    <property type="match status" value="1"/>
</dbReference>
<keyword evidence="4 6" id="KW-1133">Transmembrane helix</keyword>
<feature type="transmembrane region" description="Helical" evidence="6">
    <location>
        <begin position="118"/>
        <end position="141"/>
    </location>
</feature>
<evidence type="ECO:0000256" key="2">
    <source>
        <dbReference type="ARBA" id="ARBA00022448"/>
    </source>
</evidence>
<keyword evidence="5 6" id="KW-0472">Membrane</keyword>
<dbReference type="EMBL" id="CAJZAI010000001">
    <property type="protein sequence ID" value="CAG9165053.1"/>
    <property type="molecule type" value="Genomic_DNA"/>
</dbReference>
<dbReference type="InterPro" id="IPR020846">
    <property type="entry name" value="MFS_dom"/>
</dbReference>
<dbReference type="SUPFAM" id="SSF103473">
    <property type="entry name" value="MFS general substrate transporter"/>
    <property type="match status" value="1"/>
</dbReference>
<feature type="transmembrane region" description="Helical" evidence="6">
    <location>
        <begin position="153"/>
        <end position="174"/>
    </location>
</feature>
<dbReference type="InterPro" id="IPR011701">
    <property type="entry name" value="MFS"/>
</dbReference>
<evidence type="ECO:0000256" key="4">
    <source>
        <dbReference type="ARBA" id="ARBA00022989"/>
    </source>
</evidence>
<evidence type="ECO:0000313" key="8">
    <source>
        <dbReference type="EMBL" id="CAG9165053.1"/>
    </source>
</evidence>
<dbReference type="PANTHER" id="PTHR43791">
    <property type="entry name" value="PERMEASE-RELATED"/>
    <property type="match status" value="1"/>
</dbReference>
<feature type="transmembrane region" description="Helical" evidence="6">
    <location>
        <begin position="23"/>
        <end position="41"/>
    </location>
</feature>
<dbReference type="RefSeq" id="WP_224077927.1">
    <property type="nucleotide sequence ID" value="NZ_CAJZAI010000001.1"/>
</dbReference>
<gene>
    <name evidence="8" type="primary">nicT_1</name>
    <name evidence="8" type="ORF">LMG23992_00199</name>
</gene>
<evidence type="ECO:0000256" key="3">
    <source>
        <dbReference type="ARBA" id="ARBA00022692"/>
    </source>
</evidence>
<reference evidence="8 9" key="1">
    <citation type="submission" date="2021-08" db="EMBL/GenBank/DDBJ databases">
        <authorList>
            <person name="Peeters C."/>
        </authorList>
    </citation>
    <scope>NUCLEOTIDE SEQUENCE [LARGE SCALE GENOMIC DNA]</scope>
    <source>
        <strain evidence="8 9">LMG 23992</strain>
    </source>
</reference>
<feature type="transmembrane region" description="Helical" evidence="6">
    <location>
        <begin position="342"/>
        <end position="361"/>
    </location>
</feature>
<feature type="transmembrane region" description="Helical" evidence="6">
    <location>
        <begin position="93"/>
        <end position="112"/>
    </location>
</feature>
<dbReference type="CDD" id="cd17319">
    <property type="entry name" value="MFS_ExuT_GudP_like"/>
    <property type="match status" value="1"/>
</dbReference>
<name>A0ABM8WCS7_9BURK</name>
<feature type="transmembrane region" description="Helical" evidence="6">
    <location>
        <begin position="61"/>
        <end position="81"/>
    </location>
</feature>
<evidence type="ECO:0000313" key="9">
    <source>
        <dbReference type="Proteomes" id="UP000727654"/>
    </source>
</evidence>
<feature type="transmembrane region" description="Helical" evidence="6">
    <location>
        <begin position="411"/>
        <end position="432"/>
    </location>
</feature>
<dbReference type="PANTHER" id="PTHR43791:SF36">
    <property type="entry name" value="TRANSPORTER, PUTATIVE (AFU_ORTHOLOGUE AFUA_6G08340)-RELATED"/>
    <property type="match status" value="1"/>
</dbReference>